<gene>
    <name evidence="1" type="ORF">MJO28_014634</name>
</gene>
<keyword evidence="2" id="KW-1185">Reference proteome</keyword>
<protein>
    <submittedName>
        <fullName evidence="1">Uncharacterized protein</fullName>
    </submittedName>
</protein>
<dbReference type="Proteomes" id="UP001060170">
    <property type="component" value="Chromosome 15"/>
</dbReference>
<dbReference type="EMBL" id="CM045879">
    <property type="protein sequence ID" value="KAI7939055.1"/>
    <property type="molecule type" value="Genomic_DNA"/>
</dbReference>
<proteinExistence type="predicted"/>
<reference evidence="2" key="1">
    <citation type="journal article" date="2018" name="BMC Genomics">
        <title>Genomic insights into host adaptation between the wheat stripe rust pathogen (Puccinia striiformis f. sp. tritici) and the barley stripe rust pathogen (Puccinia striiformis f. sp. hordei).</title>
        <authorList>
            <person name="Xia C."/>
            <person name="Wang M."/>
            <person name="Yin C."/>
            <person name="Cornejo O.E."/>
            <person name="Hulbert S.H."/>
            <person name="Chen X."/>
        </authorList>
    </citation>
    <scope>NUCLEOTIDE SEQUENCE [LARGE SCALE GENOMIC DNA]</scope>
    <source>
        <strain evidence="2">93-210</strain>
    </source>
</reference>
<comment type="caution">
    <text evidence="1">The sequence shown here is derived from an EMBL/GenBank/DDBJ whole genome shotgun (WGS) entry which is preliminary data.</text>
</comment>
<evidence type="ECO:0000313" key="2">
    <source>
        <dbReference type="Proteomes" id="UP001060170"/>
    </source>
</evidence>
<name>A0ACC0DUH0_9BASI</name>
<reference evidence="2" key="2">
    <citation type="journal article" date="2018" name="Mol. Plant Microbe Interact.">
        <title>Genome sequence resources for the wheat stripe rust pathogen (Puccinia striiformis f. sp. tritici) and the barley stripe rust pathogen (Puccinia striiformis f. sp. hordei).</title>
        <authorList>
            <person name="Xia C."/>
            <person name="Wang M."/>
            <person name="Yin C."/>
            <person name="Cornejo O.E."/>
            <person name="Hulbert S.H."/>
            <person name="Chen X."/>
        </authorList>
    </citation>
    <scope>NUCLEOTIDE SEQUENCE [LARGE SCALE GENOMIC DNA]</scope>
    <source>
        <strain evidence="2">93-210</strain>
    </source>
</reference>
<sequence length="118" mass="13123">MSWEQRTPSVAGFLPASQPNHGSTARDLSGCAHKEEGSKRAPNYRPKEETSSGKASSRKTVPRRTLTDTQSVDHQVINHACARVTLHKFGYDTLIDWLVIHVENCKQLCQKSGFMTAL</sequence>
<reference evidence="1 2" key="3">
    <citation type="journal article" date="2022" name="Microbiol. Spectr.">
        <title>Folding features and dynamics of 3D genome architecture in plant fungal pathogens.</title>
        <authorList>
            <person name="Xia C."/>
        </authorList>
    </citation>
    <scope>NUCLEOTIDE SEQUENCE [LARGE SCALE GENOMIC DNA]</scope>
    <source>
        <strain evidence="1 2">93-210</strain>
    </source>
</reference>
<accession>A0ACC0DUH0</accession>
<evidence type="ECO:0000313" key="1">
    <source>
        <dbReference type="EMBL" id="KAI7939055.1"/>
    </source>
</evidence>
<organism evidence="1 2">
    <name type="scientific">Puccinia striiformis f. sp. tritici</name>
    <dbReference type="NCBI Taxonomy" id="168172"/>
    <lineage>
        <taxon>Eukaryota</taxon>
        <taxon>Fungi</taxon>
        <taxon>Dikarya</taxon>
        <taxon>Basidiomycota</taxon>
        <taxon>Pucciniomycotina</taxon>
        <taxon>Pucciniomycetes</taxon>
        <taxon>Pucciniales</taxon>
        <taxon>Pucciniaceae</taxon>
        <taxon>Puccinia</taxon>
    </lineage>
</organism>